<dbReference type="Pfam" id="PF07238">
    <property type="entry name" value="PilZ"/>
    <property type="match status" value="1"/>
</dbReference>
<name>A0ABS1JHS8_9BACL</name>
<dbReference type="RefSeq" id="WP_201638333.1">
    <property type="nucleotide sequence ID" value="NZ_JAEQNB010000010.1"/>
</dbReference>
<reference evidence="3 4" key="1">
    <citation type="submission" date="2021-01" db="EMBL/GenBank/DDBJ databases">
        <title>Tumebacillus sp. strain ITR2 16S ribosomal RNA gene Genome sequencing and assembly.</title>
        <authorList>
            <person name="Kang M."/>
        </authorList>
    </citation>
    <scope>NUCLEOTIDE SEQUENCE [LARGE SCALE GENOMIC DNA]</scope>
    <source>
        <strain evidence="3 4">ITR2</strain>
    </source>
</reference>
<proteinExistence type="predicted"/>
<feature type="domain" description="PilZ" evidence="1">
    <location>
        <begin position="100"/>
        <end position="201"/>
    </location>
</feature>
<dbReference type="Gene3D" id="2.40.10.220">
    <property type="entry name" value="predicted glycosyltransferase like domains"/>
    <property type="match status" value="1"/>
</dbReference>
<comment type="caution">
    <text evidence="3">The sequence shown here is derived from an EMBL/GenBank/DDBJ whole genome shotgun (WGS) entry which is preliminary data.</text>
</comment>
<evidence type="ECO:0000313" key="4">
    <source>
        <dbReference type="Proteomes" id="UP000602284"/>
    </source>
</evidence>
<evidence type="ECO:0000313" key="3">
    <source>
        <dbReference type="EMBL" id="MBL0389338.1"/>
    </source>
</evidence>
<dbReference type="EMBL" id="JAEQNB010000010">
    <property type="protein sequence ID" value="MBL0389338.1"/>
    <property type="molecule type" value="Genomic_DNA"/>
</dbReference>
<organism evidence="3 4">
    <name type="scientific">Tumebacillus amylolyticus</name>
    <dbReference type="NCBI Taxonomy" id="2801339"/>
    <lineage>
        <taxon>Bacteria</taxon>
        <taxon>Bacillati</taxon>
        <taxon>Bacillota</taxon>
        <taxon>Bacilli</taxon>
        <taxon>Bacillales</taxon>
        <taxon>Alicyclobacillaceae</taxon>
        <taxon>Tumebacillus</taxon>
    </lineage>
</organism>
<gene>
    <name evidence="3" type="ORF">JJB07_22355</name>
</gene>
<dbReference type="Pfam" id="PF12945">
    <property type="entry name" value="PilZNR"/>
    <property type="match status" value="1"/>
</dbReference>
<sequence length="213" mass="24335">MTMPKLFQVVTLYRMQEGSGETLYRVRVQEVGPNTLVLEVPLGPKSIPVRIPAGERVRLGYTIEHRAFYTFTTVALDVEGEDIPQLVVATPRQEDIRKVQRRNFFRVPVALEGKLKRPDGRGVPVHVCDLSGGGFSFKSRLPWLALEQELSGTIRLPQSDVEFAAIVRRLEYLEEVQLHLYGLEFTQLLNAHRNKIVKYCLERQSKLLRISPP</sequence>
<dbReference type="Proteomes" id="UP000602284">
    <property type="component" value="Unassembled WGS sequence"/>
</dbReference>
<dbReference type="InterPro" id="IPR009926">
    <property type="entry name" value="T3SS_YcgR_PilZN"/>
</dbReference>
<feature type="domain" description="Type III secretion system flagellar brake protein YcgR PilZN" evidence="2">
    <location>
        <begin position="15"/>
        <end position="91"/>
    </location>
</feature>
<evidence type="ECO:0000259" key="1">
    <source>
        <dbReference type="Pfam" id="PF07238"/>
    </source>
</evidence>
<accession>A0ABS1JHS8</accession>
<keyword evidence="4" id="KW-1185">Reference proteome</keyword>
<dbReference type="InterPro" id="IPR009875">
    <property type="entry name" value="PilZ_domain"/>
</dbReference>
<dbReference type="SUPFAM" id="SSF141371">
    <property type="entry name" value="PilZ domain-like"/>
    <property type="match status" value="1"/>
</dbReference>
<protein>
    <submittedName>
        <fullName evidence="3">PilZ domain-containing protein</fullName>
    </submittedName>
</protein>
<evidence type="ECO:0000259" key="2">
    <source>
        <dbReference type="Pfam" id="PF12945"/>
    </source>
</evidence>